<evidence type="ECO:0000259" key="2">
    <source>
        <dbReference type="PROSITE" id="PS50112"/>
    </source>
</evidence>
<evidence type="ECO:0000259" key="4">
    <source>
        <dbReference type="PROSITE" id="PS50883"/>
    </source>
</evidence>
<dbReference type="CDD" id="cd01949">
    <property type="entry name" value="GGDEF"/>
    <property type="match status" value="1"/>
</dbReference>
<dbReference type="InterPro" id="IPR000014">
    <property type="entry name" value="PAS"/>
</dbReference>
<dbReference type="CDD" id="cd00130">
    <property type="entry name" value="PAS"/>
    <property type="match status" value="2"/>
</dbReference>
<reference evidence="6 7" key="1">
    <citation type="submission" date="2018-01" db="EMBL/GenBank/DDBJ databases">
        <title>Genomic Encyclopedia of Type Strains, Phase III (KMG-III): the genomes of soil and plant-associated and newly described type strains.</title>
        <authorList>
            <person name="Whitman W."/>
        </authorList>
    </citation>
    <scope>NUCLEOTIDE SEQUENCE [LARGE SCALE GENOMIC DNA]</scope>
    <source>
        <strain evidence="6 7">JCM 18070</strain>
    </source>
</reference>
<feature type="domain" description="EAL" evidence="4">
    <location>
        <begin position="604"/>
        <end position="859"/>
    </location>
</feature>
<dbReference type="CDD" id="cd01948">
    <property type="entry name" value="EAL"/>
    <property type="match status" value="1"/>
</dbReference>
<dbReference type="InterPro" id="IPR013655">
    <property type="entry name" value="PAS_fold_3"/>
</dbReference>
<organism evidence="6 7">
    <name type="scientific">Paraburkholderia eburnea</name>
    <dbReference type="NCBI Taxonomy" id="1189126"/>
    <lineage>
        <taxon>Bacteria</taxon>
        <taxon>Pseudomonadati</taxon>
        <taxon>Pseudomonadota</taxon>
        <taxon>Betaproteobacteria</taxon>
        <taxon>Burkholderiales</taxon>
        <taxon>Burkholderiaceae</taxon>
        <taxon>Paraburkholderia</taxon>
    </lineage>
</organism>
<feature type="domain" description="PAS" evidence="2">
    <location>
        <begin position="301"/>
        <end position="365"/>
    </location>
</feature>
<protein>
    <submittedName>
        <fullName evidence="6">PAS domain S-box-containing protein/diguanylate cyclase (GGDEF)-like protein</fullName>
    </submittedName>
</protein>
<dbReference type="Pfam" id="PF00563">
    <property type="entry name" value="EAL"/>
    <property type="match status" value="1"/>
</dbReference>
<dbReference type="InterPro" id="IPR052155">
    <property type="entry name" value="Biofilm_reg_signaling"/>
</dbReference>
<dbReference type="EMBL" id="PQGA01000021">
    <property type="protein sequence ID" value="POR46892.1"/>
    <property type="molecule type" value="Genomic_DNA"/>
</dbReference>
<keyword evidence="7" id="KW-1185">Reference proteome</keyword>
<name>A0A2S4LWR1_9BURK</name>
<accession>A0A2S4LWR1</accession>
<feature type="domain" description="GGDEF" evidence="5">
    <location>
        <begin position="463"/>
        <end position="595"/>
    </location>
</feature>
<dbReference type="PROSITE" id="PS50113">
    <property type="entry name" value="PAC"/>
    <property type="match status" value="2"/>
</dbReference>
<dbReference type="PANTHER" id="PTHR44757">
    <property type="entry name" value="DIGUANYLATE CYCLASE DGCP"/>
    <property type="match status" value="1"/>
</dbReference>
<dbReference type="FunFam" id="3.30.450.20:FF:000099">
    <property type="entry name" value="Sensory box sensor histidine kinase"/>
    <property type="match status" value="1"/>
</dbReference>
<evidence type="ECO:0000256" key="1">
    <source>
        <dbReference type="SAM" id="MobiDB-lite"/>
    </source>
</evidence>
<dbReference type="NCBIfam" id="TIGR00254">
    <property type="entry name" value="GGDEF"/>
    <property type="match status" value="1"/>
</dbReference>
<dbReference type="Pfam" id="PF00990">
    <property type="entry name" value="GGDEF"/>
    <property type="match status" value="1"/>
</dbReference>
<dbReference type="PROSITE" id="PS50887">
    <property type="entry name" value="GGDEF"/>
    <property type="match status" value="1"/>
</dbReference>
<dbReference type="PANTHER" id="PTHR44757:SF2">
    <property type="entry name" value="BIOFILM ARCHITECTURE MAINTENANCE PROTEIN MBAA"/>
    <property type="match status" value="1"/>
</dbReference>
<feature type="compositionally biased region" description="Basic and acidic residues" evidence="1">
    <location>
        <begin position="1"/>
        <end position="22"/>
    </location>
</feature>
<dbReference type="InterPro" id="IPR035919">
    <property type="entry name" value="EAL_sf"/>
</dbReference>
<dbReference type="InterPro" id="IPR001610">
    <property type="entry name" value="PAC"/>
</dbReference>
<feature type="domain" description="PAC" evidence="3">
    <location>
        <begin position="377"/>
        <end position="430"/>
    </location>
</feature>
<dbReference type="InterPro" id="IPR035965">
    <property type="entry name" value="PAS-like_dom_sf"/>
</dbReference>
<feature type="domain" description="PAC" evidence="3">
    <location>
        <begin position="248"/>
        <end position="300"/>
    </location>
</feature>
<proteinExistence type="predicted"/>
<dbReference type="Pfam" id="PF08447">
    <property type="entry name" value="PAS_3"/>
    <property type="match status" value="3"/>
</dbReference>
<dbReference type="Gene3D" id="3.20.20.450">
    <property type="entry name" value="EAL domain"/>
    <property type="match status" value="1"/>
</dbReference>
<dbReference type="SMART" id="SM00091">
    <property type="entry name" value="PAS"/>
    <property type="match status" value="2"/>
</dbReference>
<evidence type="ECO:0000313" key="7">
    <source>
        <dbReference type="Proteomes" id="UP000237381"/>
    </source>
</evidence>
<evidence type="ECO:0000313" key="6">
    <source>
        <dbReference type="EMBL" id="POR46892.1"/>
    </source>
</evidence>
<dbReference type="NCBIfam" id="TIGR00229">
    <property type="entry name" value="sensory_box"/>
    <property type="match status" value="2"/>
</dbReference>
<dbReference type="SUPFAM" id="SSF55073">
    <property type="entry name" value="Nucleotide cyclase"/>
    <property type="match status" value="1"/>
</dbReference>
<feature type="region of interest" description="Disordered" evidence="1">
    <location>
        <begin position="1"/>
        <end position="46"/>
    </location>
</feature>
<dbReference type="SMART" id="SM00086">
    <property type="entry name" value="PAC"/>
    <property type="match status" value="3"/>
</dbReference>
<dbReference type="InterPro" id="IPR000700">
    <property type="entry name" value="PAS-assoc_C"/>
</dbReference>
<dbReference type="InterPro" id="IPR001633">
    <property type="entry name" value="EAL_dom"/>
</dbReference>
<dbReference type="SMART" id="SM00052">
    <property type="entry name" value="EAL"/>
    <property type="match status" value="1"/>
</dbReference>
<dbReference type="InterPro" id="IPR000160">
    <property type="entry name" value="GGDEF_dom"/>
</dbReference>
<dbReference type="PROSITE" id="PS50112">
    <property type="entry name" value="PAS"/>
    <property type="match status" value="1"/>
</dbReference>
<dbReference type="SUPFAM" id="SSF141868">
    <property type="entry name" value="EAL domain-like"/>
    <property type="match status" value="1"/>
</dbReference>
<dbReference type="Proteomes" id="UP000237381">
    <property type="component" value="Unassembled WGS sequence"/>
</dbReference>
<dbReference type="InterPro" id="IPR043128">
    <property type="entry name" value="Rev_trsase/Diguanyl_cyclase"/>
</dbReference>
<dbReference type="Gene3D" id="3.30.450.20">
    <property type="entry name" value="PAS domain"/>
    <property type="match status" value="3"/>
</dbReference>
<sequence>MERRQSHNRDWTSHSECPDERTQASGVPETGSPLDDRNIESTAGNLDPQRIVRRDWDALDPTIRWVADSAGVLGQIVGPDGATADSLSPRLVGRHWRTLVPPDDHPIIERALGECLSDGHLLDVRCRFAFGTGDALWYRTRAIACRDASGRVMGWHGRSENIHQQVLAEEALRGSEEHYRYTVQLNPGIPWTATADGLIEEVSPRWMEATGQSVDAVKGIGWLDALHPDDVAPTVAAWQAALRSGNPVDVEYRINGRDGGYRWVRARAQARRNSLGEIVRWYGTLEDIDDRKAAENALRENEQRFRLAVRAAELGVWDLDRQTGWEVWSDELKAMFGLSADENPQAETVSGLMHPDDRDRLKSALAAPDDGSRQQEFDATLRIRRADDGRERWLSARGWKTFLPSGALKRALVTFRDITDERTADERIRWMATHDALTGLPNRLAFQHEVERLIELDVRDQDAGLAILIADVDDLKGTNDQIGHDAGDALLCALAERLREVLPAQSFIARLGGDEFGIALPSVSRADIHDIGTAVGARLRQPLSYAQRVLDCRASIGVACFPEHGTDATDLLKATDTALYAAKATARGGMTVFHPDMRRKARERAEMIARARRAVDADRIRPFYQPKVDLQSGRITGFEALLRWHTGDGQMLPPAGIAAAFENVELAVELHELMFSNILADVHRWLDAGLPFGRIAINAAAAQFMHDDFAEELLSRLATERVSADCFEVEVTETVFLGRSAEGVGRALRMLSDEGVRIALDDFGTGYASLTHLQAFPVHTIKIDRSFMADLDTQPGNVAIVEAVVALSHKLGMDTVAEGVEQASQCDFLRRCGCDSVQGFLFSPAIAPQGVPALLQQSWIT</sequence>
<dbReference type="Gene3D" id="3.30.70.270">
    <property type="match status" value="1"/>
</dbReference>
<comment type="caution">
    <text evidence="6">The sequence shown here is derived from an EMBL/GenBank/DDBJ whole genome shotgun (WGS) entry which is preliminary data.</text>
</comment>
<dbReference type="InterPro" id="IPR029787">
    <property type="entry name" value="Nucleotide_cyclase"/>
</dbReference>
<dbReference type="SUPFAM" id="SSF55785">
    <property type="entry name" value="PYP-like sensor domain (PAS domain)"/>
    <property type="match status" value="3"/>
</dbReference>
<dbReference type="AlphaFoldDB" id="A0A2S4LWR1"/>
<evidence type="ECO:0000259" key="5">
    <source>
        <dbReference type="PROSITE" id="PS50887"/>
    </source>
</evidence>
<evidence type="ECO:0000259" key="3">
    <source>
        <dbReference type="PROSITE" id="PS50113"/>
    </source>
</evidence>
<dbReference type="SMART" id="SM00267">
    <property type="entry name" value="GGDEF"/>
    <property type="match status" value="1"/>
</dbReference>
<gene>
    <name evidence="6" type="ORF">B0G62_12147</name>
</gene>
<dbReference type="PROSITE" id="PS50883">
    <property type="entry name" value="EAL"/>
    <property type="match status" value="1"/>
</dbReference>